<feature type="region of interest" description="Disordered" evidence="1">
    <location>
        <begin position="66"/>
        <end position="128"/>
    </location>
</feature>
<feature type="non-terminal residue" evidence="2">
    <location>
        <position position="1"/>
    </location>
</feature>
<dbReference type="AlphaFoldDB" id="A0A8X6MQH1"/>
<feature type="compositionally biased region" description="Low complexity" evidence="1">
    <location>
        <begin position="109"/>
        <end position="123"/>
    </location>
</feature>
<proteinExistence type="predicted"/>
<sequence>FSQGTPSSSLGGNPAIDVPVPASAPPAVISKATPDFNFQKEWLERIEGINDGTMLEDALGKLTTTLGGRTYRRRNRGHKRNHHASSKSGPPVSDHPPAKSTSGVTGVFSSNAPSTGASSSTSTLQCNPVEASNIQKSFRANQRRTLQSILSGPPQYY</sequence>
<name>A0A8X6MQH1_NEPPI</name>
<gene>
    <name evidence="2" type="ORF">NPIL_302041</name>
    <name evidence="3" type="ORF">NPIL_536361</name>
</gene>
<feature type="compositionally biased region" description="Basic residues" evidence="1">
    <location>
        <begin position="70"/>
        <end position="85"/>
    </location>
</feature>
<comment type="caution">
    <text evidence="2">The sequence shown here is derived from an EMBL/GenBank/DDBJ whole genome shotgun (WGS) entry which is preliminary data.</text>
</comment>
<feature type="non-terminal residue" evidence="2">
    <location>
        <position position="157"/>
    </location>
</feature>
<keyword evidence="4" id="KW-1185">Reference proteome</keyword>
<reference evidence="2" key="1">
    <citation type="submission" date="2020-08" db="EMBL/GenBank/DDBJ databases">
        <title>Multicomponent nature underlies the extraordinary mechanical properties of spider dragline silk.</title>
        <authorList>
            <person name="Kono N."/>
            <person name="Nakamura H."/>
            <person name="Mori M."/>
            <person name="Yoshida Y."/>
            <person name="Ohtoshi R."/>
            <person name="Malay A.D."/>
            <person name="Moran D.A.P."/>
            <person name="Tomita M."/>
            <person name="Numata K."/>
            <person name="Arakawa K."/>
        </authorList>
    </citation>
    <scope>NUCLEOTIDE SEQUENCE</scope>
</reference>
<feature type="compositionally biased region" description="Polar residues" evidence="1">
    <location>
        <begin position="1"/>
        <end position="11"/>
    </location>
</feature>
<organism evidence="2 4">
    <name type="scientific">Nephila pilipes</name>
    <name type="common">Giant wood spider</name>
    <name type="synonym">Nephila maculata</name>
    <dbReference type="NCBI Taxonomy" id="299642"/>
    <lineage>
        <taxon>Eukaryota</taxon>
        <taxon>Metazoa</taxon>
        <taxon>Ecdysozoa</taxon>
        <taxon>Arthropoda</taxon>
        <taxon>Chelicerata</taxon>
        <taxon>Arachnida</taxon>
        <taxon>Araneae</taxon>
        <taxon>Araneomorphae</taxon>
        <taxon>Entelegynae</taxon>
        <taxon>Araneoidea</taxon>
        <taxon>Nephilidae</taxon>
        <taxon>Nephila</taxon>
    </lineage>
</organism>
<accession>A0A8X6MQH1</accession>
<evidence type="ECO:0000313" key="4">
    <source>
        <dbReference type="Proteomes" id="UP000887013"/>
    </source>
</evidence>
<dbReference type="Proteomes" id="UP000887013">
    <property type="component" value="Unassembled WGS sequence"/>
</dbReference>
<feature type="region of interest" description="Disordered" evidence="1">
    <location>
        <begin position="1"/>
        <end position="27"/>
    </location>
</feature>
<evidence type="ECO:0000313" key="2">
    <source>
        <dbReference type="EMBL" id="GFS72394.1"/>
    </source>
</evidence>
<evidence type="ECO:0000313" key="3">
    <source>
        <dbReference type="EMBL" id="GFT56884.1"/>
    </source>
</evidence>
<feature type="compositionally biased region" description="Low complexity" evidence="1">
    <location>
        <begin position="14"/>
        <end position="27"/>
    </location>
</feature>
<dbReference type="EMBL" id="BMAW01001072">
    <property type="protein sequence ID" value="GFS72394.1"/>
    <property type="molecule type" value="Genomic_DNA"/>
</dbReference>
<dbReference type="EMBL" id="BMAW01018103">
    <property type="protein sequence ID" value="GFT56884.1"/>
    <property type="molecule type" value="Genomic_DNA"/>
</dbReference>
<protein>
    <submittedName>
        <fullName evidence="2">Uncharacterized protein</fullName>
    </submittedName>
</protein>
<evidence type="ECO:0000256" key="1">
    <source>
        <dbReference type="SAM" id="MobiDB-lite"/>
    </source>
</evidence>
<feature type="compositionally biased region" description="Polar residues" evidence="1">
    <location>
        <begin position="99"/>
        <end position="108"/>
    </location>
</feature>